<proteinExistence type="predicted"/>
<evidence type="ECO:0000313" key="2">
    <source>
        <dbReference type="Proteomes" id="UP000004423"/>
    </source>
</evidence>
<gene>
    <name evidence="1" type="ORF">SCAZ3_06265</name>
</gene>
<sequence length="49" mass="6085">MARKIIIFEKVKVDNVYLIDFRNEKSLYKHFPDIYVFFKNKANYQKIKK</sequence>
<accession>A0AAV3FS91</accession>
<comment type="caution">
    <text evidence="1">The sequence shown here is derived from an EMBL/GenBank/DDBJ whole genome shotgun (WGS) entry which is preliminary data.</text>
</comment>
<dbReference type="EMBL" id="AIDX01000001">
    <property type="protein sequence ID" value="EIQ81987.1"/>
    <property type="molecule type" value="Genomic_DNA"/>
</dbReference>
<organism evidence="1 2">
    <name type="scientific">Streptococcus canis FSL Z3-227</name>
    <dbReference type="NCBI Taxonomy" id="482234"/>
    <lineage>
        <taxon>Bacteria</taxon>
        <taxon>Bacillati</taxon>
        <taxon>Bacillota</taxon>
        <taxon>Bacilli</taxon>
        <taxon>Lactobacillales</taxon>
        <taxon>Streptococcaceae</taxon>
        <taxon>Streptococcus</taxon>
    </lineage>
</organism>
<protein>
    <submittedName>
        <fullName evidence="1">Uncharacterized protein</fullName>
    </submittedName>
</protein>
<reference evidence="1 2" key="1">
    <citation type="journal article" date="2012" name="PLoS ONE">
        <title>Gene Repertoire Evolution of Streptococcus pyogenes Inferred from Phylogenomic Analysis with Streptococcus canis and Streptococcus dysgalactiae.</title>
        <authorList>
            <person name="Lefebure T."/>
            <person name="Richards V.P."/>
            <person name="Lang P."/>
            <person name="Pavinski-Bitar P."/>
            <person name="Stanhope M.J."/>
        </authorList>
    </citation>
    <scope>NUCLEOTIDE SEQUENCE [LARGE SCALE GENOMIC DNA]</scope>
    <source>
        <strain evidence="1 2">FSL Z3-227</strain>
    </source>
</reference>
<name>A0AAV3FS91_STRCB</name>
<dbReference type="AlphaFoldDB" id="A0AAV3FS91"/>
<evidence type="ECO:0000313" key="1">
    <source>
        <dbReference type="EMBL" id="EIQ81987.1"/>
    </source>
</evidence>
<dbReference type="Proteomes" id="UP000004423">
    <property type="component" value="Unassembled WGS sequence"/>
</dbReference>